<evidence type="ECO:0000256" key="1">
    <source>
        <dbReference type="ARBA" id="ARBA00022729"/>
    </source>
</evidence>
<keyword evidence="4" id="KW-1185">Reference proteome</keyword>
<dbReference type="InterPro" id="IPR036709">
    <property type="entry name" value="Autotransporte_beta_dom_sf"/>
</dbReference>
<sequence>MGALPALAIEDVVSDRTIDASTPADRYTVRAGATLTGNQANLVSVSANAGSGLVLDGGSVDSRSSTLSFGILGQSADISLNNVQVEGRQTGVQLTGNASNPAQASITGGRVAGQNFGLQMQAAYTVYVNGTTVEGRDRSALLAYGGQLTAVGATFIGHDSAVLAADSSNSGSGPSLAFYGSTLQSSNGAAIQIGMPGFATHADVLIADGSRLSGEGGRLVDVQAGSLANVAVLGSALEGNLLAGDNAELSVTLGQGASLTGDILAAASAKANLNMADGALFTGRLENVADVSLANGATWQLVEDTTQQNLTLNGGVVRLGDDSAYRTLTLGQLSGNGGRFDLRTNFATGETDFIDVTGSSSGNHVLNVASSGSDVGVERIHVVHTADGGADFTLNNGRVDLGAWSYQLLSENGNSDWYLDSSSQEVSPGAASALALFNSAPSVWYGEMTTLRSRMGEIRRDASQTGGWVRTYGNKFNLAGGGGIGYRQLQQGLSFGADAPVALGDGQWRLGVMGGYSQSSLDLQRGTSGEVKSFYIGAYGTWSDEASGYYIDAVVKANRFRNEAKVALSDDTRTEGDYNNLGLGTTLEFGRRLALSEGWFVEPYAQLAALTVQGRSFTLDNGLHADGDSARSLLGKAGATLGRRIELGEGRSVQPYVRAAYAHEFAKRNDVSINDNRFNNDLSGSRGELGAGLAVNLNERVQVHADFDYAKGERVEQPWGVNPGVRYLW</sequence>
<dbReference type="InterPro" id="IPR003991">
    <property type="entry name" value="Pertactin_virulence_factor"/>
</dbReference>
<dbReference type="Gene3D" id="2.40.128.130">
    <property type="entry name" value="Autotransporter beta-domain"/>
    <property type="match status" value="1"/>
</dbReference>
<dbReference type="InterPro" id="IPR011050">
    <property type="entry name" value="Pectin_lyase_fold/virulence"/>
</dbReference>
<dbReference type="PANTHER" id="PTHR35037:SF7">
    <property type="entry name" value="AUTOTRANSPORTER"/>
    <property type="match status" value="1"/>
</dbReference>
<dbReference type="SUPFAM" id="SSF103515">
    <property type="entry name" value="Autotransporter"/>
    <property type="match status" value="1"/>
</dbReference>
<keyword evidence="1" id="KW-0732">Signal</keyword>
<dbReference type="InterPro" id="IPR051551">
    <property type="entry name" value="Autotransporter_adhesion"/>
</dbReference>
<dbReference type="PRINTS" id="PR01484">
    <property type="entry name" value="PRTACTNFAMLY"/>
</dbReference>
<organism evidence="3 4">
    <name type="scientific">Pseudomonas typographi</name>
    <dbReference type="NCBI Taxonomy" id="2715964"/>
    <lineage>
        <taxon>Bacteria</taxon>
        <taxon>Pseudomonadati</taxon>
        <taxon>Pseudomonadota</taxon>
        <taxon>Gammaproteobacteria</taxon>
        <taxon>Pseudomonadales</taxon>
        <taxon>Pseudomonadaceae</taxon>
        <taxon>Pseudomonas</taxon>
    </lineage>
</organism>
<dbReference type="SUPFAM" id="SSF51126">
    <property type="entry name" value="Pectin lyase-like"/>
    <property type="match status" value="1"/>
</dbReference>
<dbReference type="Pfam" id="PF03212">
    <property type="entry name" value="Pertactin"/>
    <property type="match status" value="1"/>
</dbReference>
<comment type="caution">
    <text evidence="3">The sequence shown here is derived from an EMBL/GenBank/DDBJ whole genome shotgun (WGS) entry which is preliminary data.</text>
</comment>
<evidence type="ECO:0000313" key="3">
    <source>
        <dbReference type="EMBL" id="MBD1599124.1"/>
    </source>
</evidence>
<name>A0ABR7Z181_9PSED</name>
<reference evidence="3 4" key="1">
    <citation type="journal article" date="2020" name="Insects">
        <title>Bacteria Belonging to Pseudomonas typographi sp. nov. from the Bark Beetle Ips typographus Have Genomic Potential to Aid in the Host Ecology.</title>
        <authorList>
            <person name="Peral-Aranega E."/>
            <person name="Saati-Santamaria Z."/>
            <person name="Kolarik M."/>
            <person name="Rivas R."/>
            <person name="Garcia-Fraile P."/>
        </authorList>
    </citation>
    <scope>NUCLEOTIDE SEQUENCE [LARGE SCALE GENOMIC DNA]</scope>
    <source>
        <strain evidence="3 4">CA3A</strain>
    </source>
</reference>
<dbReference type="RefSeq" id="WP_190420133.1">
    <property type="nucleotide sequence ID" value="NZ_JAAOCA010000011.1"/>
</dbReference>
<dbReference type="Gene3D" id="2.160.20.20">
    <property type="match status" value="1"/>
</dbReference>
<dbReference type="InterPro" id="IPR012332">
    <property type="entry name" value="Autotransporter_pectin_lyase_C"/>
</dbReference>
<dbReference type="SMART" id="SM00869">
    <property type="entry name" value="Autotransporter"/>
    <property type="match status" value="1"/>
</dbReference>
<gene>
    <name evidence="3" type="ORF">HAQ05_10455</name>
</gene>
<feature type="domain" description="Autotransporter" evidence="2">
    <location>
        <begin position="460"/>
        <end position="729"/>
    </location>
</feature>
<dbReference type="Proteomes" id="UP000805841">
    <property type="component" value="Unassembled WGS sequence"/>
</dbReference>
<dbReference type="InterPro" id="IPR006315">
    <property type="entry name" value="OM_autotransptr_brl_dom"/>
</dbReference>
<accession>A0ABR7Z181</accession>
<evidence type="ECO:0000313" key="4">
    <source>
        <dbReference type="Proteomes" id="UP000805841"/>
    </source>
</evidence>
<dbReference type="InterPro" id="IPR004899">
    <property type="entry name" value="Pertactin_central"/>
</dbReference>
<dbReference type="PROSITE" id="PS51208">
    <property type="entry name" value="AUTOTRANSPORTER"/>
    <property type="match status" value="1"/>
</dbReference>
<dbReference type="Pfam" id="PF03797">
    <property type="entry name" value="Autotransporter"/>
    <property type="match status" value="1"/>
</dbReference>
<dbReference type="CDD" id="cd01343">
    <property type="entry name" value="PL1_Passenger_AT"/>
    <property type="match status" value="1"/>
</dbReference>
<dbReference type="PANTHER" id="PTHR35037">
    <property type="entry name" value="C-TERMINAL REGION OF AIDA-LIKE PROTEIN"/>
    <property type="match status" value="1"/>
</dbReference>
<protein>
    <submittedName>
        <fullName evidence="3">Autotransporter outer membrane beta-barrel domain-containing protein</fullName>
    </submittedName>
</protein>
<dbReference type="NCBIfam" id="TIGR01414">
    <property type="entry name" value="autotrans_barl"/>
    <property type="match status" value="1"/>
</dbReference>
<dbReference type="InterPro" id="IPR005546">
    <property type="entry name" value="Autotransporte_beta"/>
</dbReference>
<dbReference type="EMBL" id="JAAOCA010000011">
    <property type="protein sequence ID" value="MBD1599124.1"/>
    <property type="molecule type" value="Genomic_DNA"/>
</dbReference>
<evidence type="ECO:0000259" key="2">
    <source>
        <dbReference type="PROSITE" id="PS51208"/>
    </source>
</evidence>
<proteinExistence type="predicted"/>